<dbReference type="FunFam" id="3.40.930.10:FF:000009">
    <property type="entry name" value="PTS system, fructose specific IIABC component"/>
    <property type="match status" value="1"/>
</dbReference>
<evidence type="ECO:0000313" key="9">
    <source>
        <dbReference type="Proteomes" id="UP000000845"/>
    </source>
</evidence>
<keyword evidence="3" id="KW-0597">Phosphoprotein</keyword>
<reference evidence="9" key="1">
    <citation type="submission" date="2009-09" db="EMBL/GenBank/DDBJ databases">
        <title>The complete chromosome of Sebaldella termitidis ATCC 33386.</title>
        <authorList>
            <consortium name="US DOE Joint Genome Institute (JGI-PGF)"/>
            <person name="Lucas S."/>
            <person name="Copeland A."/>
            <person name="Lapidus A."/>
            <person name="Glavina del Rio T."/>
            <person name="Dalin E."/>
            <person name="Tice H."/>
            <person name="Bruce D."/>
            <person name="Goodwin L."/>
            <person name="Pitluck S."/>
            <person name="Kyrpides N."/>
            <person name="Mavromatis K."/>
            <person name="Ivanova N."/>
            <person name="Mikhailova N."/>
            <person name="Sims D."/>
            <person name="Meincke L."/>
            <person name="Brettin T."/>
            <person name="Detter J.C."/>
            <person name="Han C."/>
            <person name="Larimer F."/>
            <person name="Land M."/>
            <person name="Hauser L."/>
            <person name="Markowitz V."/>
            <person name="Cheng J.F."/>
            <person name="Hugenholtz P."/>
            <person name="Woyke T."/>
            <person name="Wu D."/>
            <person name="Eisen J.A."/>
        </authorList>
    </citation>
    <scope>NUCLEOTIDE SEQUENCE [LARGE SCALE GENOMIC DNA]</scope>
    <source>
        <strain evidence="9">ATCC 33386 / NCTC 11300</strain>
    </source>
</reference>
<accession>D1AJD5</accession>
<evidence type="ECO:0000313" key="8">
    <source>
        <dbReference type="EMBL" id="ACZ08823.1"/>
    </source>
</evidence>
<dbReference type="KEGG" id="str:Sterm_1968"/>
<dbReference type="InterPro" id="IPR002178">
    <property type="entry name" value="PTS_EIIA_type-2_dom"/>
</dbReference>
<evidence type="ECO:0000259" key="7">
    <source>
        <dbReference type="PROSITE" id="PS51094"/>
    </source>
</evidence>
<evidence type="ECO:0000256" key="3">
    <source>
        <dbReference type="ARBA" id="ARBA00022553"/>
    </source>
</evidence>
<dbReference type="eggNOG" id="COG1762">
    <property type="taxonomic scope" value="Bacteria"/>
</dbReference>
<reference evidence="8 9" key="2">
    <citation type="journal article" date="2010" name="Stand. Genomic Sci.">
        <title>Complete genome sequence of Sebaldella termitidis type strain (NCTC 11300).</title>
        <authorList>
            <person name="Harmon-Smith M."/>
            <person name="Celia L."/>
            <person name="Chertkov O."/>
            <person name="Lapidus A."/>
            <person name="Copeland A."/>
            <person name="Glavina Del Rio T."/>
            <person name="Nolan M."/>
            <person name="Lucas S."/>
            <person name="Tice H."/>
            <person name="Cheng J.F."/>
            <person name="Han C."/>
            <person name="Detter J.C."/>
            <person name="Bruce D."/>
            <person name="Goodwin L."/>
            <person name="Pitluck S."/>
            <person name="Pati A."/>
            <person name="Liolios K."/>
            <person name="Ivanova N."/>
            <person name="Mavromatis K."/>
            <person name="Mikhailova N."/>
            <person name="Chen A."/>
            <person name="Palaniappan K."/>
            <person name="Land M."/>
            <person name="Hauser L."/>
            <person name="Chang Y.J."/>
            <person name="Jeffries C.D."/>
            <person name="Brettin T."/>
            <person name="Goker M."/>
            <person name="Beck B."/>
            <person name="Bristow J."/>
            <person name="Eisen J.A."/>
            <person name="Markowitz V."/>
            <person name="Hugenholtz P."/>
            <person name="Kyrpides N.C."/>
            <person name="Klenk H.P."/>
            <person name="Chen F."/>
        </authorList>
    </citation>
    <scope>NUCLEOTIDE SEQUENCE [LARGE SCALE GENOMIC DNA]</scope>
    <source>
        <strain evidence="9">ATCC 33386 / NCTC 11300</strain>
    </source>
</reference>
<dbReference type="EMBL" id="CP001739">
    <property type="protein sequence ID" value="ACZ08823.1"/>
    <property type="molecule type" value="Genomic_DNA"/>
</dbReference>
<dbReference type="SUPFAM" id="SSF55804">
    <property type="entry name" value="Phoshotransferase/anion transport protein"/>
    <property type="match status" value="1"/>
</dbReference>
<dbReference type="GO" id="GO:0008982">
    <property type="term" value="F:protein-N(PI)-phosphohistidine-sugar phosphotransferase activity"/>
    <property type="evidence" value="ECO:0007669"/>
    <property type="project" value="InterPro"/>
</dbReference>
<dbReference type="Proteomes" id="UP000000845">
    <property type="component" value="Chromosome"/>
</dbReference>
<comment type="subcellular location">
    <subcellularLocation>
        <location evidence="1">Cytoplasm</location>
    </subcellularLocation>
</comment>
<name>D1AJD5_SEBTE</name>
<dbReference type="Pfam" id="PF00359">
    <property type="entry name" value="PTS_EIIA_2"/>
    <property type="match status" value="1"/>
</dbReference>
<dbReference type="InterPro" id="IPR016152">
    <property type="entry name" value="PTrfase/Anion_transptr"/>
</dbReference>
<evidence type="ECO:0000256" key="5">
    <source>
        <dbReference type="ARBA" id="ARBA00022679"/>
    </source>
</evidence>
<dbReference type="PROSITE" id="PS00372">
    <property type="entry name" value="PTS_EIIA_TYPE_2_HIS"/>
    <property type="match status" value="1"/>
</dbReference>
<dbReference type="NCBIfam" id="TIGR00848">
    <property type="entry name" value="fruA"/>
    <property type="match status" value="1"/>
</dbReference>
<keyword evidence="6" id="KW-0598">Phosphotransferase system</keyword>
<dbReference type="PANTHER" id="PTHR47738">
    <property type="entry name" value="PTS SYSTEM FRUCTOSE-LIKE EIIA COMPONENT-RELATED"/>
    <property type="match status" value="1"/>
</dbReference>
<feature type="domain" description="PTS EIIA type-2" evidence="7">
    <location>
        <begin position="5"/>
        <end position="149"/>
    </location>
</feature>
<sequence length="153" mass="17130">MELMDLIDKRCIKLEVDAKNKNDLFDEMIGLLYDADKINSKEGFKEGILHREAQSSTGLGFELAIPHAKSKEVKVPSIAIGFSKEGLDYDAMDGEPVKLIFMIAAPEDGGDLHVMLLAELAKMLIYEDFREQLLNAKSADEVMDIIRDKAKKL</sequence>
<dbReference type="GO" id="GO:0009401">
    <property type="term" value="P:phosphoenolpyruvate-dependent sugar phosphotransferase system"/>
    <property type="evidence" value="ECO:0007669"/>
    <property type="project" value="UniProtKB-KW"/>
</dbReference>
<dbReference type="Gene3D" id="3.40.930.10">
    <property type="entry name" value="Mannitol-specific EII, Chain A"/>
    <property type="match status" value="1"/>
</dbReference>
<dbReference type="HOGENOM" id="CLU_072531_5_0_0"/>
<evidence type="ECO:0000256" key="4">
    <source>
        <dbReference type="ARBA" id="ARBA00022597"/>
    </source>
</evidence>
<gene>
    <name evidence="8" type="ordered locus">Sterm_1968</name>
</gene>
<keyword evidence="5" id="KW-0808">Transferase</keyword>
<evidence type="ECO:0000256" key="2">
    <source>
        <dbReference type="ARBA" id="ARBA00022448"/>
    </source>
</evidence>
<evidence type="ECO:0000256" key="1">
    <source>
        <dbReference type="ARBA" id="ARBA00004496"/>
    </source>
</evidence>
<proteinExistence type="predicted"/>
<keyword evidence="2" id="KW-0813">Transport</keyword>
<dbReference type="InterPro" id="IPR051541">
    <property type="entry name" value="PTS_SugarTrans_NitroReg"/>
</dbReference>
<dbReference type="InterPro" id="IPR004715">
    <property type="entry name" value="PTS_IIA_fruc"/>
</dbReference>
<evidence type="ECO:0000256" key="6">
    <source>
        <dbReference type="ARBA" id="ARBA00022683"/>
    </source>
</evidence>
<dbReference type="PANTHER" id="PTHR47738:SF2">
    <property type="entry name" value="PTS SYSTEM FRUCTOSE-LIKE EIIA COMPONENT"/>
    <property type="match status" value="1"/>
</dbReference>
<dbReference type="PROSITE" id="PS51094">
    <property type="entry name" value="PTS_EIIA_TYPE_2"/>
    <property type="match status" value="1"/>
</dbReference>
<dbReference type="GO" id="GO:0005737">
    <property type="term" value="C:cytoplasm"/>
    <property type="evidence" value="ECO:0007669"/>
    <property type="project" value="UniProtKB-SubCell"/>
</dbReference>
<dbReference type="GO" id="GO:0016020">
    <property type="term" value="C:membrane"/>
    <property type="evidence" value="ECO:0007669"/>
    <property type="project" value="InterPro"/>
</dbReference>
<keyword evidence="4" id="KW-0762">Sugar transport</keyword>
<organism evidence="8 9">
    <name type="scientific">Sebaldella termitidis (strain ATCC 33386 / NCTC 11300)</name>
    <dbReference type="NCBI Taxonomy" id="526218"/>
    <lineage>
        <taxon>Bacteria</taxon>
        <taxon>Fusobacteriati</taxon>
        <taxon>Fusobacteriota</taxon>
        <taxon>Fusobacteriia</taxon>
        <taxon>Fusobacteriales</taxon>
        <taxon>Leptotrichiaceae</taxon>
        <taxon>Sebaldella</taxon>
    </lineage>
</organism>
<dbReference type="STRING" id="526218.Sterm_1968"/>
<dbReference type="CDD" id="cd00211">
    <property type="entry name" value="PTS_IIA_fru"/>
    <property type="match status" value="1"/>
</dbReference>
<protein>
    <submittedName>
        <fullName evidence="8">PTS IIA-like nitrogen-regulatory protein PtsN</fullName>
    </submittedName>
</protein>
<keyword evidence="9" id="KW-1185">Reference proteome</keyword>
<dbReference type="AlphaFoldDB" id="D1AJD5"/>